<accession>A0A327ZJE5</accession>
<feature type="transmembrane region" description="Helical" evidence="1">
    <location>
        <begin position="261"/>
        <end position="280"/>
    </location>
</feature>
<dbReference type="SUPFAM" id="SSF55073">
    <property type="entry name" value="Nucleotide cyclase"/>
    <property type="match status" value="1"/>
</dbReference>
<protein>
    <submittedName>
        <fullName evidence="3">Diguanylate cyclase (GGDEF)-like protein</fullName>
    </submittedName>
</protein>
<evidence type="ECO:0000259" key="2">
    <source>
        <dbReference type="PROSITE" id="PS50887"/>
    </source>
</evidence>
<keyword evidence="4" id="KW-1185">Reference proteome</keyword>
<dbReference type="Proteomes" id="UP000249341">
    <property type="component" value="Unassembled WGS sequence"/>
</dbReference>
<feature type="transmembrane region" description="Helical" evidence="1">
    <location>
        <begin position="182"/>
        <end position="203"/>
    </location>
</feature>
<keyword evidence="1" id="KW-0812">Transmembrane</keyword>
<dbReference type="RefSeq" id="WP_245972264.1">
    <property type="nucleotide sequence ID" value="NZ_JACHWI010000003.1"/>
</dbReference>
<gene>
    <name evidence="3" type="ORF">B0I29_102589</name>
</gene>
<dbReference type="GO" id="GO:0043709">
    <property type="term" value="P:cell adhesion involved in single-species biofilm formation"/>
    <property type="evidence" value="ECO:0007669"/>
    <property type="project" value="TreeGrafter"/>
</dbReference>
<evidence type="ECO:0000313" key="4">
    <source>
        <dbReference type="Proteomes" id="UP000249341"/>
    </source>
</evidence>
<evidence type="ECO:0000256" key="1">
    <source>
        <dbReference type="SAM" id="Phobius"/>
    </source>
</evidence>
<proteinExistence type="predicted"/>
<dbReference type="PANTHER" id="PTHR45138:SF9">
    <property type="entry name" value="DIGUANYLATE CYCLASE DGCM-RELATED"/>
    <property type="match status" value="1"/>
</dbReference>
<dbReference type="GO" id="GO:0005886">
    <property type="term" value="C:plasma membrane"/>
    <property type="evidence" value="ECO:0007669"/>
    <property type="project" value="TreeGrafter"/>
</dbReference>
<keyword evidence="1" id="KW-0472">Membrane</keyword>
<dbReference type="InterPro" id="IPR029787">
    <property type="entry name" value="Nucleotide_cyclase"/>
</dbReference>
<feature type="transmembrane region" description="Helical" evidence="1">
    <location>
        <begin position="91"/>
        <end position="109"/>
    </location>
</feature>
<dbReference type="InterPro" id="IPR050469">
    <property type="entry name" value="Diguanylate_Cyclase"/>
</dbReference>
<feature type="transmembrane region" description="Helical" evidence="1">
    <location>
        <begin position="56"/>
        <end position="79"/>
    </location>
</feature>
<sequence length="484" mass="52743">MRLFSVVAVLAITGYLMLPENVWVRTVWQVTTGYAATAAILLGAHRLPRADRLPWWCFAAGVFLNTTGIPVSVVGEIYFGFLDLPTPADPFFLGLYPACALGLGVLVWRRDRRRDWTALVDAATITTGFGLLAWVYVIEPQDLGDRMNRWAHATQVAYPIGDLLLIGMMTRLLRSGGSRGPSLWLITGALAAFLIGDTAWVVLGNLGEFGVMLENARWFRRPLESVFLIGFLLFGVAALHADARQVAAAAETPPARLGRGLLALLAGASLIAPALLAVQLHHGTVVNGWALVFGSTTLFLLVVVRMAMLVRETERQARQVRDLARSDELTGLPNRRAWNDELPRALERARRDRTPVAVAFLDLDHFKVFNDTHGHPAGDRLLKAAAAAWHSALREVDLIARYGGEEFVVLLPGAGAAEARQILARALESTPLGQTFSAGVALWDGSETSDELLKRSDAALYVAKANGRSRVELASDNWTMQQAG</sequence>
<dbReference type="Gene3D" id="3.30.70.270">
    <property type="match status" value="1"/>
</dbReference>
<name>A0A327ZJE5_9ACTN</name>
<dbReference type="EMBL" id="QLMJ01000002">
    <property type="protein sequence ID" value="RAK42763.1"/>
    <property type="molecule type" value="Genomic_DNA"/>
</dbReference>
<feature type="transmembrane region" description="Helical" evidence="1">
    <location>
        <begin position="150"/>
        <end position="170"/>
    </location>
</feature>
<keyword evidence="1" id="KW-1133">Transmembrane helix</keyword>
<dbReference type="PANTHER" id="PTHR45138">
    <property type="entry name" value="REGULATORY COMPONENTS OF SENSORY TRANSDUCTION SYSTEM"/>
    <property type="match status" value="1"/>
</dbReference>
<dbReference type="InterPro" id="IPR043128">
    <property type="entry name" value="Rev_trsase/Diguanyl_cyclase"/>
</dbReference>
<evidence type="ECO:0000313" key="3">
    <source>
        <dbReference type="EMBL" id="RAK42763.1"/>
    </source>
</evidence>
<dbReference type="SMART" id="SM00267">
    <property type="entry name" value="GGDEF"/>
    <property type="match status" value="1"/>
</dbReference>
<dbReference type="InterPro" id="IPR000160">
    <property type="entry name" value="GGDEF_dom"/>
</dbReference>
<reference evidence="3 4" key="1">
    <citation type="submission" date="2018-06" db="EMBL/GenBank/DDBJ databases">
        <title>Genomic Encyclopedia of Type Strains, Phase III (KMG-III): the genomes of soil and plant-associated and newly described type strains.</title>
        <authorList>
            <person name="Whitman W."/>
        </authorList>
    </citation>
    <scope>NUCLEOTIDE SEQUENCE [LARGE SCALE GENOMIC DNA]</scope>
    <source>
        <strain evidence="3 4">CGMCC 4.7090</strain>
    </source>
</reference>
<feature type="transmembrane region" description="Helical" evidence="1">
    <location>
        <begin position="26"/>
        <end position="44"/>
    </location>
</feature>
<dbReference type="NCBIfam" id="TIGR00254">
    <property type="entry name" value="GGDEF"/>
    <property type="match status" value="1"/>
</dbReference>
<feature type="transmembrane region" description="Helical" evidence="1">
    <location>
        <begin position="116"/>
        <end position="138"/>
    </location>
</feature>
<dbReference type="Pfam" id="PF00990">
    <property type="entry name" value="GGDEF"/>
    <property type="match status" value="1"/>
</dbReference>
<dbReference type="FunFam" id="3.30.70.270:FF:000001">
    <property type="entry name" value="Diguanylate cyclase domain protein"/>
    <property type="match status" value="1"/>
</dbReference>
<feature type="transmembrane region" description="Helical" evidence="1">
    <location>
        <begin position="286"/>
        <end position="308"/>
    </location>
</feature>
<organism evidence="3 4">
    <name type="scientific">Actinoplanes lutulentus</name>
    <dbReference type="NCBI Taxonomy" id="1287878"/>
    <lineage>
        <taxon>Bacteria</taxon>
        <taxon>Bacillati</taxon>
        <taxon>Actinomycetota</taxon>
        <taxon>Actinomycetes</taxon>
        <taxon>Micromonosporales</taxon>
        <taxon>Micromonosporaceae</taxon>
        <taxon>Actinoplanes</taxon>
    </lineage>
</organism>
<dbReference type="CDD" id="cd01949">
    <property type="entry name" value="GGDEF"/>
    <property type="match status" value="1"/>
</dbReference>
<dbReference type="PROSITE" id="PS50887">
    <property type="entry name" value="GGDEF"/>
    <property type="match status" value="1"/>
</dbReference>
<feature type="domain" description="GGDEF" evidence="2">
    <location>
        <begin position="354"/>
        <end position="476"/>
    </location>
</feature>
<comment type="caution">
    <text evidence="3">The sequence shown here is derived from an EMBL/GenBank/DDBJ whole genome shotgun (WGS) entry which is preliminary data.</text>
</comment>
<dbReference type="AlphaFoldDB" id="A0A327ZJE5"/>
<dbReference type="GO" id="GO:1902201">
    <property type="term" value="P:negative regulation of bacterial-type flagellum-dependent cell motility"/>
    <property type="evidence" value="ECO:0007669"/>
    <property type="project" value="TreeGrafter"/>
</dbReference>
<dbReference type="GO" id="GO:0052621">
    <property type="term" value="F:diguanylate cyclase activity"/>
    <property type="evidence" value="ECO:0007669"/>
    <property type="project" value="TreeGrafter"/>
</dbReference>
<feature type="transmembrane region" description="Helical" evidence="1">
    <location>
        <begin position="223"/>
        <end position="241"/>
    </location>
</feature>